<dbReference type="Proteomes" id="UP000324222">
    <property type="component" value="Unassembled WGS sequence"/>
</dbReference>
<keyword evidence="2" id="KW-1185">Reference proteome</keyword>
<sequence>MCTPTPRPRVWLVLHGCGNVHFWFGVKYILLYLPATSAVPAPVATPPSLLYGGHFLPDAMKTEPELMAPITPTRS</sequence>
<evidence type="ECO:0000313" key="2">
    <source>
        <dbReference type="Proteomes" id="UP000324222"/>
    </source>
</evidence>
<comment type="caution">
    <text evidence="1">The sequence shown here is derived from an EMBL/GenBank/DDBJ whole genome shotgun (WGS) entry which is preliminary data.</text>
</comment>
<dbReference type="EMBL" id="VSRR010087960">
    <property type="protein sequence ID" value="MPC91498.1"/>
    <property type="molecule type" value="Genomic_DNA"/>
</dbReference>
<protein>
    <submittedName>
        <fullName evidence="1">Uncharacterized protein</fullName>
    </submittedName>
</protein>
<organism evidence="1 2">
    <name type="scientific">Portunus trituberculatus</name>
    <name type="common">Swimming crab</name>
    <name type="synonym">Neptunus trituberculatus</name>
    <dbReference type="NCBI Taxonomy" id="210409"/>
    <lineage>
        <taxon>Eukaryota</taxon>
        <taxon>Metazoa</taxon>
        <taxon>Ecdysozoa</taxon>
        <taxon>Arthropoda</taxon>
        <taxon>Crustacea</taxon>
        <taxon>Multicrustacea</taxon>
        <taxon>Malacostraca</taxon>
        <taxon>Eumalacostraca</taxon>
        <taxon>Eucarida</taxon>
        <taxon>Decapoda</taxon>
        <taxon>Pleocyemata</taxon>
        <taxon>Brachyura</taxon>
        <taxon>Eubrachyura</taxon>
        <taxon>Portunoidea</taxon>
        <taxon>Portunidae</taxon>
        <taxon>Portuninae</taxon>
        <taxon>Portunus</taxon>
    </lineage>
</organism>
<proteinExistence type="predicted"/>
<evidence type="ECO:0000313" key="1">
    <source>
        <dbReference type="EMBL" id="MPC91498.1"/>
    </source>
</evidence>
<name>A0A5B7JEV1_PORTR</name>
<gene>
    <name evidence="1" type="ORF">E2C01_086538</name>
</gene>
<reference evidence="1 2" key="1">
    <citation type="submission" date="2019-05" db="EMBL/GenBank/DDBJ databases">
        <title>Another draft genome of Portunus trituberculatus and its Hox gene families provides insights of decapod evolution.</title>
        <authorList>
            <person name="Jeong J.-H."/>
            <person name="Song I."/>
            <person name="Kim S."/>
            <person name="Choi T."/>
            <person name="Kim D."/>
            <person name="Ryu S."/>
            <person name="Kim W."/>
        </authorList>
    </citation>
    <scope>NUCLEOTIDE SEQUENCE [LARGE SCALE GENOMIC DNA]</scope>
    <source>
        <tissue evidence="1">Muscle</tissue>
    </source>
</reference>
<accession>A0A5B7JEV1</accession>
<dbReference type="AlphaFoldDB" id="A0A5B7JEV1"/>